<keyword evidence="1" id="KW-0488">Methylation</keyword>
<protein>
    <recommendedName>
        <fullName evidence="5">Regulation of nuclear pre-mRNA domain-containing protein 2</fullName>
    </recommendedName>
</protein>
<organism evidence="8 9">
    <name type="scientific">Acanthaster planci</name>
    <name type="common">Crown-of-thorns starfish</name>
    <dbReference type="NCBI Taxonomy" id="133434"/>
    <lineage>
        <taxon>Eukaryota</taxon>
        <taxon>Metazoa</taxon>
        <taxon>Echinodermata</taxon>
        <taxon>Eleutherozoa</taxon>
        <taxon>Asterozoa</taxon>
        <taxon>Asteroidea</taxon>
        <taxon>Valvatacea</taxon>
        <taxon>Valvatida</taxon>
        <taxon>Acanthasteridae</taxon>
        <taxon>Acanthaster</taxon>
    </lineage>
</organism>
<dbReference type="PANTHER" id="PTHR12460">
    <property type="entry name" value="CYCLIN-DEPENDENT KINASE INHIBITOR-RELATED PROTEIN"/>
    <property type="match status" value="1"/>
</dbReference>
<dbReference type="Pfam" id="PF04818">
    <property type="entry name" value="CID"/>
    <property type="match status" value="1"/>
</dbReference>
<sequence length="1536" mass="165012">MAGLNVESLKRKFQALNNTQDSIQTLSLWIIHHKNHYRQIIELWMEHLKEAKAPMRLVLFYLANDIIQNSKRKGATVFLDSFAEVLEEAATFSREDAIREKVLRIFKIWGERSIYSVDFCDKLQKATVSQKPAKAKPRPDTKLLVDFNHEEVPQVIEQLARFEGEVELKYRQLNMLNVDVASTETIMQLKDRAGGKRFSQQFEDSAIKLEDYVNSLTKEVELRRKLFDLLQKSEIFYEAQFGEAKIVANAYKNFGMRVASLKKRLEEHKALLPDSFSPIPSPTMDAPSPGATPPRDPNADSIEVEDMELSDEEEDRKRGTIIAAPPVATRRVSRIAALRSKLQATTSSSASISHISTITGAGSRSAFNQPLPSYSPFSSESPSADYSPTEDYPPIPTAGVAPSSTLNSTTATAKKEEGDENYGQIKDRLLQVMHETPKLPSSVNLFDSPKRSESKSSSSIPPVSIPSYTPSPKAFDQQVSPIITVPPAVPAPVPPPGPETDEYDPFASEYPAAAPKPQRQFYTPVNNLPAPPVAPSEEPLSPPDDDMYDPEMVDYLLEMPLEKKKPQASCIIPLAGGFHSPTTKPEVQKEVDSVSYGGSKTTSVPSGKNTSLPSAQSKSSTKSTNSNKPGGTPLRDECSTPPTQEDSPVLKAATSNPIEFLTKIITSSRQSPSSKAPSSSFLSSLSLLTQTVQSAAQKEKSEPFSNDAQGGESADGAASPESQKPPGAPERTNANQQSMKQHNASPSGQADVPFTISALVSSFKEAPNSVHQPTSTAAATNAVPGTVQGQLKNTLAPSTLAGSVTAVSKELHGATAPNSKQNHAGTGSRTSMPFSIGALVSSFQSESKPPPATPVSTPSPVGKSTPFGPSVYQKPSKVPLCQMMNTPGPITPAVSLAVGSTAVSSESLEMLPATSSRDVPSHVTSVDDAGAGQSNSLMARMMHHRTKGQAVFSPPITSNVVPGLQSQPQPPNFQSIILEPPPPPPLPPEEPGVSSESIPPPPPEEHFEKEPARPVPPAGPPTPSGPPPPLSSLPPPPSGPPPPPPPSGPPPAPAPVSQPPPPSTQSSSTGDPHLPPSGPPMSGPLPSGPLLSSLPPSGPALPPSGPPPNFSLEEGHLHLNLPPNSNAPPLHPQGGQPPPPPVPQLTPVRPPQFPGEVPPHQRNPAPLTGPSTPVSSPSPTTRNAVPRMSVRVPPPPPGPPPPNAKRAVSSLSQTSTGHPMPTPRELQPGDTPGEPAVDAPASVHTEQKTPPPVSPVEPVTSEQKQPAEPPQPTSPIPVLGSAEARERSIPVLGQSAKEMWEKPHYPPRSQGVAGRFTEFQACPTEKIDYGHSRPIETLERKRMTYQERFREDKGQSDAFRRSGQPYDSVRDRYSAFPHSNSSRDGGFGRGRRYSDSDRGYRHDYNYNPDRGQDYSQGPPTDFSQGLNRGGQQGPGAGHRQHFNPPGGQEGPPDTSGLYDQSHFRNTKQLIEKELSALTGDLQPRGAPISTLEGRPERERHPTDYGSQRREEAHFWRGPNKRPAPPTWGPPPSHYRY</sequence>
<dbReference type="GO" id="GO:0031124">
    <property type="term" value="P:mRNA 3'-end processing"/>
    <property type="evidence" value="ECO:0007669"/>
    <property type="project" value="TreeGrafter"/>
</dbReference>
<feature type="compositionally biased region" description="Pro residues" evidence="6">
    <location>
        <begin position="1096"/>
        <end position="1109"/>
    </location>
</feature>
<evidence type="ECO:0000313" key="9">
    <source>
        <dbReference type="RefSeq" id="XP_022110340.1"/>
    </source>
</evidence>
<dbReference type="Pfam" id="PF16566">
    <property type="entry name" value="CREPT"/>
    <property type="match status" value="1"/>
</dbReference>
<dbReference type="PANTHER" id="PTHR12460:SF40">
    <property type="entry name" value="REGULATION OF NUCLEAR PRE-MRNA DOMAIN-CONTAINING PROTEIN 2"/>
    <property type="match status" value="1"/>
</dbReference>
<dbReference type="InterPro" id="IPR032337">
    <property type="entry name" value="RPRD1A/B_C"/>
</dbReference>
<feature type="compositionally biased region" description="Polar residues" evidence="6">
    <location>
        <begin position="732"/>
        <end position="748"/>
    </location>
</feature>
<dbReference type="CDD" id="cd16981">
    <property type="entry name" value="CID_RPRD_like"/>
    <property type="match status" value="1"/>
</dbReference>
<dbReference type="GO" id="GO:0000993">
    <property type="term" value="F:RNA polymerase II complex binding"/>
    <property type="evidence" value="ECO:0007669"/>
    <property type="project" value="TreeGrafter"/>
</dbReference>
<dbReference type="KEGG" id="aplc:110989934"/>
<feature type="compositionally biased region" description="Basic and acidic residues" evidence="6">
    <location>
        <begin position="1003"/>
        <end position="1012"/>
    </location>
</feature>
<evidence type="ECO:0000256" key="4">
    <source>
        <dbReference type="ARBA" id="ARBA00062892"/>
    </source>
</evidence>
<feature type="compositionally biased region" description="Pro residues" evidence="6">
    <location>
        <begin position="1192"/>
        <end position="1203"/>
    </location>
</feature>
<feature type="compositionally biased region" description="Low complexity" evidence="6">
    <location>
        <begin position="370"/>
        <end position="387"/>
    </location>
</feature>
<feature type="compositionally biased region" description="Pro residues" evidence="6">
    <location>
        <begin position="1073"/>
        <end position="1087"/>
    </location>
</feature>
<dbReference type="GeneID" id="110989934"/>
<evidence type="ECO:0000256" key="1">
    <source>
        <dbReference type="ARBA" id="ARBA00022481"/>
    </source>
</evidence>
<evidence type="ECO:0000256" key="2">
    <source>
        <dbReference type="ARBA" id="ARBA00022553"/>
    </source>
</evidence>
<dbReference type="Gene3D" id="6.10.250.2560">
    <property type="match status" value="1"/>
</dbReference>
<feature type="region of interest" description="Disordered" evidence="6">
    <location>
        <begin position="811"/>
        <end position="870"/>
    </location>
</feature>
<name>A0A8B8A024_ACAPL</name>
<accession>A0A8B8A024</accession>
<feature type="compositionally biased region" description="Polar residues" evidence="6">
    <location>
        <begin position="816"/>
        <end position="833"/>
    </location>
</feature>
<feature type="compositionally biased region" description="Low complexity" evidence="6">
    <location>
        <begin position="455"/>
        <end position="472"/>
    </location>
</feature>
<dbReference type="InterPro" id="IPR008942">
    <property type="entry name" value="ENTH_VHS"/>
</dbReference>
<evidence type="ECO:0000256" key="3">
    <source>
        <dbReference type="ARBA" id="ARBA00022990"/>
    </source>
</evidence>
<evidence type="ECO:0000256" key="5">
    <source>
        <dbReference type="ARBA" id="ARBA00067342"/>
    </source>
</evidence>
<feature type="region of interest" description="Disordered" evidence="6">
    <location>
        <begin position="573"/>
        <end position="654"/>
    </location>
</feature>
<feature type="compositionally biased region" description="Pro residues" evidence="6">
    <location>
        <begin position="979"/>
        <end position="990"/>
    </location>
</feature>
<feature type="region of interest" description="Disordered" evidence="6">
    <location>
        <begin position="362"/>
        <end position="422"/>
    </location>
</feature>
<dbReference type="Gene3D" id="1.25.40.90">
    <property type="match status" value="1"/>
</dbReference>
<keyword evidence="8" id="KW-1185">Reference proteome</keyword>
<dbReference type="OMA" id="RHTPPLH"/>
<feature type="region of interest" description="Disordered" evidence="6">
    <location>
        <begin position="690"/>
        <end position="753"/>
    </location>
</feature>
<feature type="region of interest" description="Disordered" evidence="6">
    <location>
        <begin position="272"/>
        <end position="300"/>
    </location>
</feature>
<evidence type="ECO:0000256" key="6">
    <source>
        <dbReference type="SAM" id="MobiDB-lite"/>
    </source>
</evidence>
<gene>
    <name evidence="9" type="primary">LOC110989934</name>
</gene>
<dbReference type="CTD" id="23248"/>
<keyword evidence="2" id="KW-0597">Phosphoprotein</keyword>
<dbReference type="PROSITE" id="PS51391">
    <property type="entry name" value="CID"/>
    <property type="match status" value="1"/>
</dbReference>
<feature type="region of interest" description="Disordered" evidence="6">
    <location>
        <begin position="952"/>
        <end position="1536"/>
    </location>
</feature>
<feature type="compositionally biased region" description="Pro residues" evidence="6">
    <location>
        <begin position="1013"/>
        <end position="1063"/>
    </location>
</feature>
<dbReference type="OrthoDB" id="10069473at2759"/>
<feature type="compositionally biased region" description="Basic and acidic residues" evidence="6">
    <location>
        <begin position="1325"/>
        <end position="1360"/>
    </location>
</feature>
<feature type="compositionally biased region" description="Pro residues" evidence="6">
    <location>
        <begin position="487"/>
        <end position="498"/>
    </location>
</feature>
<dbReference type="InterPro" id="IPR006569">
    <property type="entry name" value="CID_dom"/>
</dbReference>
<feature type="compositionally biased region" description="Basic and acidic residues" evidence="6">
    <location>
        <begin position="1493"/>
        <end position="1514"/>
    </location>
</feature>
<keyword evidence="3" id="KW-0007">Acetylation</keyword>
<feature type="compositionally biased region" description="Pro residues" evidence="6">
    <location>
        <begin position="1125"/>
        <end position="1157"/>
    </location>
</feature>
<feature type="region of interest" description="Disordered" evidence="6">
    <location>
        <begin position="439"/>
        <end position="550"/>
    </location>
</feature>
<feature type="compositionally biased region" description="Low complexity" evidence="6">
    <location>
        <begin position="617"/>
        <end position="628"/>
    </location>
</feature>
<dbReference type="SMART" id="SM00582">
    <property type="entry name" value="RPR"/>
    <property type="match status" value="1"/>
</dbReference>
<feature type="compositionally biased region" description="Gly residues" evidence="6">
    <location>
        <begin position="1427"/>
        <end position="1436"/>
    </location>
</feature>
<feature type="compositionally biased region" description="Polar residues" evidence="6">
    <location>
        <begin position="955"/>
        <end position="975"/>
    </location>
</feature>
<feature type="compositionally biased region" description="Polar residues" evidence="6">
    <location>
        <begin position="596"/>
        <end position="616"/>
    </location>
</feature>
<dbReference type="FunFam" id="1.25.40.90:FF:000020">
    <property type="entry name" value="regulation of nuclear pre-mRNA domain-containing protein 2 isoform X1"/>
    <property type="match status" value="1"/>
</dbReference>
<dbReference type="SUPFAM" id="SSF48464">
    <property type="entry name" value="ENTH/VHS domain"/>
    <property type="match status" value="1"/>
</dbReference>
<feature type="compositionally biased region" description="Polar residues" evidence="6">
    <location>
        <begin position="402"/>
        <end position="412"/>
    </location>
</feature>
<feature type="compositionally biased region" description="Polar residues" evidence="6">
    <location>
        <begin position="1413"/>
        <end position="1426"/>
    </location>
</feature>
<evidence type="ECO:0000259" key="7">
    <source>
        <dbReference type="PROSITE" id="PS51391"/>
    </source>
</evidence>
<feature type="compositionally biased region" description="Pro residues" evidence="6">
    <location>
        <begin position="1521"/>
        <end position="1536"/>
    </location>
</feature>
<feature type="compositionally biased region" description="Basic and acidic residues" evidence="6">
    <location>
        <begin position="1392"/>
        <end position="1404"/>
    </location>
</feature>
<proteinExistence type="predicted"/>
<dbReference type="Proteomes" id="UP000694845">
    <property type="component" value="Unplaced"/>
</dbReference>
<evidence type="ECO:0000313" key="8">
    <source>
        <dbReference type="Proteomes" id="UP000694845"/>
    </source>
</evidence>
<dbReference type="RefSeq" id="XP_022110340.1">
    <property type="nucleotide sequence ID" value="XM_022254648.1"/>
</dbReference>
<feature type="compositionally biased region" description="Low complexity" evidence="6">
    <location>
        <begin position="1168"/>
        <end position="1181"/>
    </location>
</feature>
<comment type="subunit">
    <text evidence="4">Associates with the RNA polymerase II complex.</text>
</comment>
<feature type="domain" description="CID" evidence="7">
    <location>
        <begin position="1"/>
        <end position="131"/>
    </location>
</feature>
<reference evidence="9" key="1">
    <citation type="submission" date="2025-08" db="UniProtKB">
        <authorList>
            <consortium name="RefSeq"/>
        </authorList>
    </citation>
    <scope>IDENTIFICATION</scope>
</reference>